<comment type="similarity">
    <text evidence="1">Belongs to the ATP-dependent AMP-binding enzyme family.</text>
</comment>
<feature type="domain" description="AMP-binding enzyme C-terminal" evidence="3">
    <location>
        <begin position="443"/>
        <end position="529"/>
    </location>
</feature>
<reference evidence="4 5" key="1">
    <citation type="submission" date="2024-01" db="EMBL/GenBank/DDBJ databases">
        <title>Complete genome of Cladobotryum mycophilum ATHUM6906.</title>
        <authorList>
            <person name="Christinaki A.C."/>
            <person name="Myridakis A.I."/>
            <person name="Kouvelis V.N."/>
        </authorList>
    </citation>
    <scope>NUCLEOTIDE SEQUENCE [LARGE SCALE GENOMIC DNA]</scope>
    <source>
        <strain evidence="4 5">ATHUM6906</strain>
    </source>
</reference>
<dbReference type="Gene3D" id="3.30.300.30">
    <property type="match status" value="1"/>
</dbReference>
<name>A0ABR0SP92_9HYPO</name>
<keyword evidence="5" id="KW-1185">Reference proteome</keyword>
<dbReference type="PANTHER" id="PTHR43201:SF8">
    <property type="entry name" value="ACYL-COA SYNTHETASE FAMILY MEMBER 3"/>
    <property type="match status" value="1"/>
</dbReference>
<dbReference type="PANTHER" id="PTHR43201">
    <property type="entry name" value="ACYL-COA SYNTHETASE"/>
    <property type="match status" value="1"/>
</dbReference>
<dbReference type="SUPFAM" id="SSF56801">
    <property type="entry name" value="Acetyl-CoA synthetase-like"/>
    <property type="match status" value="1"/>
</dbReference>
<dbReference type="Pfam" id="PF00501">
    <property type="entry name" value="AMP-binding"/>
    <property type="match status" value="1"/>
</dbReference>
<dbReference type="PROSITE" id="PS00455">
    <property type="entry name" value="AMP_BINDING"/>
    <property type="match status" value="1"/>
</dbReference>
<dbReference type="InterPro" id="IPR000873">
    <property type="entry name" value="AMP-dep_synth/lig_dom"/>
</dbReference>
<dbReference type="Gene3D" id="3.40.50.12780">
    <property type="entry name" value="N-terminal domain of ligase-like"/>
    <property type="match status" value="1"/>
</dbReference>
<dbReference type="InterPro" id="IPR045851">
    <property type="entry name" value="AMP-bd_C_sf"/>
</dbReference>
<evidence type="ECO:0000313" key="5">
    <source>
        <dbReference type="Proteomes" id="UP001338125"/>
    </source>
</evidence>
<protein>
    <submittedName>
        <fullName evidence="4">Acyl-CoA ligase oryP-like protein</fullName>
    </submittedName>
</protein>
<dbReference type="InterPro" id="IPR025110">
    <property type="entry name" value="AMP-bd_C"/>
</dbReference>
<evidence type="ECO:0000256" key="1">
    <source>
        <dbReference type="ARBA" id="ARBA00006432"/>
    </source>
</evidence>
<evidence type="ECO:0000259" key="3">
    <source>
        <dbReference type="Pfam" id="PF13193"/>
    </source>
</evidence>
<dbReference type="Pfam" id="PF13193">
    <property type="entry name" value="AMP-binding_C"/>
    <property type="match status" value="1"/>
</dbReference>
<proteinExistence type="inferred from homology"/>
<dbReference type="EMBL" id="JAVFKD010000012">
    <property type="protein sequence ID" value="KAK5994002.1"/>
    <property type="molecule type" value="Genomic_DNA"/>
</dbReference>
<evidence type="ECO:0000259" key="2">
    <source>
        <dbReference type="Pfam" id="PF00501"/>
    </source>
</evidence>
<organism evidence="4 5">
    <name type="scientific">Cladobotryum mycophilum</name>
    <dbReference type="NCBI Taxonomy" id="491253"/>
    <lineage>
        <taxon>Eukaryota</taxon>
        <taxon>Fungi</taxon>
        <taxon>Dikarya</taxon>
        <taxon>Ascomycota</taxon>
        <taxon>Pezizomycotina</taxon>
        <taxon>Sordariomycetes</taxon>
        <taxon>Hypocreomycetidae</taxon>
        <taxon>Hypocreales</taxon>
        <taxon>Hypocreaceae</taxon>
        <taxon>Cladobotryum</taxon>
    </lineage>
</organism>
<feature type="domain" description="AMP-dependent synthetase/ligase" evidence="2">
    <location>
        <begin position="62"/>
        <end position="390"/>
    </location>
</feature>
<dbReference type="InterPro" id="IPR020845">
    <property type="entry name" value="AMP-binding_CS"/>
</dbReference>
<gene>
    <name evidence="4" type="ORF">PT974_07441</name>
</gene>
<dbReference type="InterPro" id="IPR042099">
    <property type="entry name" value="ANL_N_sf"/>
</dbReference>
<dbReference type="Proteomes" id="UP001338125">
    <property type="component" value="Unassembled WGS sequence"/>
</dbReference>
<dbReference type="CDD" id="cd04433">
    <property type="entry name" value="AFD_class_I"/>
    <property type="match status" value="1"/>
</dbReference>
<sequence length="585" mass="65098">MTAYTRERFPKDPLLVQFLRSAKRCAGLGPYVLDVFGFKKSYNELLADILRMRDIIRERLPASAFDERGLFREDAPYVSILTKSGYEFIVAFLRLVCWPVLASRLVSVDYGHGAGSGVMPEEALYFIEVSKSSCLLAGQGCLDRAEKAAALLEEQGKSGVVPLAISCDAEPLESLDMIEIDENLDMDTNGPGLVIFTSGTTGAPKGTVLPRLNMCFLPDTNVGAESVCFRPPHWLGGLISMTIPLMIGAKIHIPGERATPEQIWDVFLKNRINGAGFTPTVLRSMKEFVEAKSPEEQKKYLEGLKYIPNINCSGAMVSPSVLKFWRAWSGLQFINVYGSTEIGGFATHRVLDGTELANSIGVPVPGIKVKLTEGDQGEICVWSPFMMTHYIGAEEKTKAAFDEEGYFKTGDYGEFRDGEYYFCGRANADYAFYQGFRIPTVQVELALTSLPYVTEACVLGVPDHEAKELCGAVVRLTRPAQALQHDPEQRISLAKICEDLHPILPRYMHPTLLRFIESDEEMPQTASLKPIKKQVIKKCFGVEEYWEAEKPTPGVEFSGNKQVHKEAETKPWDWAGLQYYQEATT</sequence>
<accession>A0ABR0SP92</accession>
<evidence type="ECO:0000313" key="4">
    <source>
        <dbReference type="EMBL" id="KAK5994002.1"/>
    </source>
</evidence>
<comment type="caution">
    <text evidence="4">The sequence shown here is derived from an EMBL/GenBank/DDBJ whole genome shotgun (WGS) entry which is preliminary data.</text>
</comment>